<name>A0A518H1J4_9BACT</name>
<evidence type="ECO:0000313" key="2">
    <source>
        <dbReference type="Proteomes" id="UP000317835"/>
    </source>
</evidence>
<sequence length="144" mass="15376">MRRVETISFTLFMAIFGCNGDDGSYILGRRYALVENERLWVDGETSTAGELLDESLRRATETTPDGTSTGALIGLVTSKGLGTGSVVRLLGEEETPDGHPVVKVSVERATKIGTARPIDLGFLDAAEGMVGVIEARNFKAVEAE</sequence>
<dbReference type="RefSeq" id="WP_145269776.1">
    <property type="nucleotide sequence ID" value="NZ_CP036426.1"/>
</dbReference>
<reference evidence="1 2" key="1">
    <citation type="submission" date="2019-02" db="EMBL/GenBank/DDBJ databases">
        <title>Deep-cultivation of Planctomycetes and their phenomic and genomic characterization uncovers novel biology.</title>
        <authorList>
            <person name="Wiegand S."/>
            <person name="Jogler M."/>
            <person name="Boedeker C."/>
            <person name="Pinto D."/>
            <person name="Vollmers J."/>
            <person name="Rivas-Marin E."/>
            <person name="Kohn T."/>
            <person name="Peeters S.H."/>
            <person name="Heuer A."/>
            <person name="Rast P."/>
            <person name="Oberbeckmann S."/>
            <person name="Bunk B."/>
            <person name="Jeske O."/>
            <person name="Meyerdierks A."/>
            <person name="Storesund J.E."/>
            <person name="Kallscheuer N."/>
            <person name="Luecker S."/>
            <person name="Lage O.M."/>
            <person name="Pohl T."/>
            <person name="Merkel B.J."/>
            <person name="Hornburger P."/>
            <person name="Mueller R.-W."/>
            <person name="Bruemmer F."/>
            <person name="Labrenz M."/>
            <person name="Spormann A.M."/>
            <person name="Op den Camp H."/>
            <person name="Overmann J."/>
            <person name="Amann R."/>
            <person name="Jetten M.S.M."/>
            <person name="Mascher T."/>
            <person name="Medema M.H."/>
            <person name="Devos D.P."/>
            <person name="Kaster A.-K."/>
            <person name="Ovreas L."/>
            <person name="Rohde M."/>
            <person name="Galperin M.Y."/>
            <person name="Jogler C."/>
        </authorList>
    </citation>
    <scope>NUCLEOTIDE SEQUENCE [LARGE SCALE GENOMIC DNA]</scope>
    <source>
        <strain evidence="1 2">ElP</strain>
    </source>
</reference>
<dbReference type="KEGG" id="tpla:ElP_26010"/>
<keyword evidence="2" id="KW-1185">Reference proteome</keyword>
<dbReference type="EMBL" id="CP036426">
    <property type="protein sequence ID" value="QDV34707.1"/>
    <property type="molecule type" value="Genomic_DNA"/>
</dbReference>
<gene>
    <name evidence="1" type="ORF">ElP_26010</name>
</gene>
<dbReference type="Proteomes" id="UP000317835">
    <property type="component" value="Chromosome"/>
</dbReference>
<organism evidence="1 2">
    <name type="scientific">Tautonia plasticadhaerens</name>
    <dbReference type="NCBI Taxonomy" id="2527974"/>
    <lineage>
        <taxon>Bacteria</taxon>
        <taxon>Pseudomonadati</taxon>
        <taxon>Planctomycetota</taxon>
        <taxon>Planctomycetia</taxon>
        <taxon>Isosphaerales</taxon>
        <taxon>Isosphaeraceae</taxon>
        <taxon>Tautonia</taxon>
    </lineage>
</organism>
<dbReference type="AlphaFoldDB" id="A0A518H1J4"/>
<protein>
    <submittedName>
        <fullName evidence="1">Uncharacterized protein</fullName>
    </submittedName>
</protein>
<accession>A0A518H1J4</accession>
<dbReference type="PROSITE" id="PS51257">
    <property type="entry name" value="PROKAR_LIPOPROTEIN"/>
    <property type="match status" value="1"/>
</dbReference>
<proteinExistence type="predicted"/>
<evidence type="ECO:0000313" key="1">
    <source>
        <dbReference type="EMBL" id="QDV34707.1"/>
    </source>
</evidence>